<proteinExistence type="predicted"/>
<sequence>MKTFHELPSGYIGYFALDLQNNKKTMLLVNLLAALIAIVMVVFMHFYVPVFTFFNAENGIILFWVKSLFLLAMIIAYMFLHELIHGIAMKICGTKKVSYGFTGIYAYAGSTDYYGKATYIFIALAPVAVFLILLTIVNFFVPLSWFWTIYLIQVVNVSGAAGDIYVTCKLLRMPKNILIKDAGVSMMVYIQQ</sequence>
<dbReference type="InterPro" id="IPR021683">
    <property type="entry name" value="DUF3267"/>
</dbReference>
<name>A0A8J6TUD0_9FIRM</name>
<keyword evidence="3" id="KW-1185">Reference proteome</keyword>
<keyword evidence="1" id="KW-0472">Membrane</keyword>
<feature type="transmembrane region" description="Helical" evidence="1">
    <location>
        <begin position="147"/>
        <end position="166"/>
    </location>
</feature>
<feature type="transmembrane region" description="Helical" evidence="1">
    <location>
        <begin position="27"/>
        <end position="48"/>
    </location>
</feature>
<accession>A0A8J6TUD0</accession>
<evidence type="ECO:0000313" key="2">
    <source>
        <dbReference type="EMBL" id="MBC8610483.1"/>
    </source>
</evidence>
<protein>
    <submittedName>
        <fullName evidence="2">DUF3267 domain-containing protein</fullName>
    </submittedName>
</protein>
<dbReference type="EMBL" id="JACRTL010000002">
    <property type="protein sequence ID" value="MBC8610483.1"/>
    <property type="molecule type" value="Genomic_DNA"/>
</dbReference>
<dbReference type="Pfam" id="PF11667">
    <property type="entry name" value="DUF3267"/>
    <property type="match status" value="1"/>
</dbReference>
<evidence type="ECO:0000313" key="3">
    <source>
        <dbReference type="Proteomes" id="UP000632659"/>
    </source>
</evidence>
<keyword evidence="1" id="KW-0812">Transmembrane</keyword>
<reference evidence="2" key="1">
    <citation type="submission" date="2020-08" db="EMBL/GenBank/DDBJ databases">
        <title>Genome public.</title>
        <authorList>
            <person name="Liu C."/>
            <person name="Sun Q."/>
        </authorList>
    </citation>
    <scope>NUCLEOTIDE SEQUENCE</scope>
    <source>
        <strain evidence="2">NSJ-15</strain>
    </source>
</reference>
<dbReference type="RefSeq" id="WP_187536334.1">
    <property type="nucleotide sequence ID" value="NZ_JACRTL010000002.1"/>
</dbReference>
<feature type="transmembrane region" description="Helical" evidence="1">
    <location>
        <begin position="119"/>
        <end position="141"/>
    </location>
</feature>
<evidence type="ECO:0000256" key="1">
    <source>
        <dbReference type="SAM" id="Phobius"/>
    </source>
</evidence>
<dbReference type="Proteomes" id="UP000632659">
    <property type="component" value="Unassembled WGS sequence"/>
</dbReference>
<dbReference type="AlphaFoldDB" id="A0A8J6TUD0"/>
<comment type="caution">
    <text evidence="2">The sequence shown here is derived from an EMBL/GenBank/DDBJ whole genome shotgun (WGS) entry which is preliminary data.</text>
</comment>
<keyword evidence="1" id="KW-1133">Transmembrane helix</keyword>
<organism evidence="2 3">
    <name type="scientific">Massiliimalia timonensis</name>
    <dbReference type="NCBI Taxonomy" id="1987501"/>
    <lineage>
        <taxon>Bacteria</taxon>
        <taxon>Bacillati</taxon>
        <taxon>Bacillota</taxon>
        <taxon>Clostridia</taxon>
        <taxon>Eubacteriales</taxon>
        <taxon>Oscillospiraceae</taxon>
        <taxon>Massiliimalia</taxon>
    </lineage>
</organism>
<feature type="transmembrane region" description="Helical" evidence="1">
    <location>
        <begin position="60"/>
        <end position="80"/>
    </location>
</feature>
<gene>
    <name evidence="2" type="ORF">H8702_05020</name>
</gene>